<organism evidence="2 3">
    <name type="scientific">Microvirga aerophila</name>
    <dbReference type="NCBI Taxonomy" id="670291"/>
    <lineage>
        <taxon>Bacteria</taxon>
        <taxon>Pseudomonadati</taxon>
        <taxon>Pseudomonadota</taxon>
        <taxon>Alphaproteobacteria</taxon>
        <taxon>Hyphomicrobiales</taxon>
        <taxon>Methylobacteriaceae</taxon>
        <taxon>Microvirga</taxon>
    </lineage>
</organism>
<dbReference type="EMBL" id="BJYU01000001">
    <property type="protein sequence ID" value="GEO12372.1"/>
    <property type="molecule type" value="Genomic_DNA"/>
</dbReference>
<evidence type="ECO:0000313" key="2">
    <source>
        <dbReference type="EMBL" id="GEO12372.1"/>
    </source>
</evidence>
<dbReference type="AlphaFoldDB" id="A0A512BK78"/>
<comment type="caution">
    <text evidence="2">The sequence shown here is derived from an EMBL/GenBank/DDBJ whole genome shotgun (WGS) entry which is preliminary data.</text>
</comment>
<keyword evidence="3" id="KW-1185">Reference proteome</keyword>
<name>A0A512BK78_9HYPH</name>
<feature type="region of interest" description="Disordered" evidence="1">
    <location>
        <begin position="1"/>
        <end position="63"/>
    </location>
</feature>
<proteinExistence type="predicted"/>
<dbReference type="Proteomes" id="UP000321085">
    <property type="component" value="Unassembled WGS sequence"/>
</dbReference>
<evidence type="ECO:0000313" key="3">
    <source>
        <dbReference type="Proteomes" id="UP000321085"/>
    </source>
</evidence>
<evidence type="ECO:0000256" key="1">
    <source>
        <dbReference type="SAM" id="MobiDB-lite"/>
    </source>
</evidence>
<gene>
    <name evidence="2" type="ORF">MAE02_00680</name>
</gene>
<reference evidence="2 3" key="1">
    <citation type="submission" date="2019-07" db="EMBL/GenBank/DDBJ databases">
        <title>Whole genome shotgun sequence of Microvirga aerophila NBRC 106136.</title>
        <authorList>
            <person name="Hosoyama A."/>
            <person name="Uohara A."/>
            <person name="Ohji S."/>
            <person name="Ichikawa N."/>
        </authorList>
    </citation>
    <scope>NUCLEOTIDE SEQUENCE [LARGE SCALE GENOMIC DNA]</scope>
    <source>
        <strain evidence="2 3">NBRC 106136</strain>
    </source>
</reference>
<dbReference type="RefSeq" id="WP_114184280.1">
    <property type="nucleotide sequence ID" value="NZ_BJYU01000001.1"/>
</dbReference>
<accession>A0A512BK78</accession>
<protein>
    <submittedName>
        <fullName evidence="2">Uncharacterized protein</fullName>
    </submittedName>
</protein>
<sequence length="63" mass="6790">MTEPKKNIVSSDDEEGLANMSLNSSRRPASLPENNADESSADHHSEPIPAPAVKVPDQQKPKP</sequence>